<keyword evidence="3 5" id="KW-1133">Transmembrane helix</keyword>
<dbReference type="Pfam" id="PF04116">
    <property type="entry name" value="FA_hydroxylase"/>
    <property type="match status" value="1"/>
</dbReference>
<dbReference type="PANTHER" id="PTHR11863">
    <property type="entry name" value="STEROL DESATURASE"/>
    <property type="match status" value="1"/>
</dbReference>
<dbReference type="GO" id="GO:0016020">
    <property type="term" value="C:membrane"/>
    <property type="evidence" value="ECO:0007669"/>
    <property type="project" value="UniProtKB-SubCell"/>
</dbReference>
<dbReference type="InterPro" id="IPR050307">
    <property type="entry name" value="Sterol_Desaturase_Related"/>
</dbReference>
<dbReference type="RefSeq" id="WP_112131287.1">
    <property type="nucleotide sequence ID" value="NZ_QMBQ01000014.1"/>
</dbReference>
<keyword evidence="2 5" id="KW-0812">Transmembrane</keyword>
<evidence type="ECO:0000259" key="6">
    <source>
        <dbReference type="Pfam" id="PF04116"/>
    </source>
</evidence>
<reference evidence="8" key="1">
    <citation type="submission" date="2018-06" db="EMBL/GenBank/DDBJ databases">
        <authorList>
            <person name="Helene L.C."/>
            <person name="Dall'Agnol R."/>
            <person name="Delamuta J.R."/>
            <person name="Hungria M."/>
        </authorList>
    </citation>
    <scope>NUCLEOTIDE SEQUENCE [LARGE SCALE GENOMIC DNA]</scope>
    <source>
        <strain evidence="8">CNPSo 3140</strain>
    </source>
</reference>
<keyword evidence="4 5" id="KW-0472">Membrane</keyword>
<feature type="transmembrane region" description="Helical" evidence="5">
    <location>
        <begin position="141"/>
        <end position="162"/>
    </location>
</feature>
<evidence type="ECO:0000313" key="8">
    <source>
        <dbReference type="Proteomes" id="UP000251956"/>
    </source>
</evidence>
<dbReference type="Proteomes" id="UP000251956">
    <property type="component" value="Unassembled WGS sequence"/>
</dbReference>
<dbReference type="EMBL" id="QMBQ01000014">
    <property type="protein sequence ID" value="RAZ71383.1"/>
    <property type="molecule type" value="Genomic_DNA"/>
</dbReference>
<evidence type="ECO:0000256" key="2">
    <source>
        <dbReference type="ARBA" id="ARBA00022692"/>
    </source>
</evidence>
<dbReference type="GO" id="GO:0008610">
    <property type="term" value="P:lipid biosynthetic process"/>
    <property type="evidence" value="ECO:0007669"/>
    <property type="project" value="InterPro"/>
</dbReference>
<feature type="transmembrane region" description="Helical" evidence="5">
    <location>
        <begin position="6"/>
        <end position="23"/>
    </location>
</feature>
<sequence length="268" mass="29930">MDVFSLKPLLICALIFIPLERVLTLRPQKILRRGIFTDLIYATCNGAAVNLLLGMMAVPLINAAAFFAPASVTQALGGQSLWLQVLEIVVLTDLGVYAVHRTFHAVPFLWRFHSIHHGVEEMDWLAAFHTHPFEQIITKSIILIPVFVLGFSTEAIYLYFVIYTGQALLIHSNVKLNFGPLRWLIASPQFHHWHHAGERAAYDKNFAGQLAIIDLLFGTFRVPGSSTPSKYGVDAPIPRNFFGQLGYPMVPRKLLAKPRSAEASDAEL</sequence>
<feature type="domain" description="Fatty acid hydroxylase" evidence="6">
    <location>
        <begin position="88"/>
        <end position="219"/>
    </location>
</feature>
<protein>
    <submittedName>
        <fullName evidence="7">Sterol desaturase family protein</fullName>
    </submittedName>
</protein>
<accession>A0A330GFX0</accession>
<evidence type="ECO:0000256" key="3">
    <source>
        <dbReference type="ARBA" id="ARBA00022989"/>
    </source>
</evidence>
<evidence type="ECO:0000313" key="7">
    <source>
        <dbReference type="EMBL" id="RAZ71383.1"/>
    </source>
</evidence>
<organism evidence="7 8">
    <name type="scientific">Mesorhizobium atlanticum</name>
    <dbReference type="NCBI Taxonomy" id="2233532"/>
    <lineage>
        <taxon>Bacteria</taxon>
        <taxon>Pseudomonadati</taxon>
        <taxon>Pseudomonadota</taxon>
        <taxon>Alphaproteobacteria</taxon>
        <taxon>Hyphomicrobiales</taxon>
        <taxon>Phyllobacteriaceae</taxon>
        <taxon>Mesorhizobium</taxon>
    </lineage>
</organism>
<evidence type="ECO:0000256" key="5">
    <source>
        <dbReference type="SAM" id="Phobius"/>
    </source>
</evidence>
<feature type="transmembrane region" description="Helical" evidence="5">
    <location>
        <begin position="35"/>
        <end position="61"/>
    </location>
</feature>
<dbReference type="AlphaFoldDB" id="A0A330GFX0"/>
<reference evidence="7 8" key="2">
    <citation type="submission" date="2018-07" db="EMBL/GenBank/DDBJ databases">
        <title>Diversity of Mesorhizobium strains in Brazil.</title>
        <authorList>
            <person name="Helene L.C.F."/>
            <person name="Dall'Agnol R."/>
            <person name="Delamuta J.R.M."/>
            <person name="Hungria M."/>
        </authorList>
    </citation>
    <scope>NUCLEOTIDE SEQUENCE [LARGE SCALE GENOMIC DNA]</scope>
    <source>
        <strain evidence="7 8">CNPSo 3140</strain>
    </source>
</reference>
<evidence type="ECO:0000256" key="1">
    <source>
        <dbReference type="ARBA" id="ARBA00004370"/>
    </source>
</evidence>
<dbReference type="GO" id="GO:0005506">
    <property type="term" value="F:iron ion binding"/>
    <property type="evidence" value="ECO:0007669"/>
    <property type="project" value="InterPro"/>
</dbReference>
<dbReference type="InterPro" id="IPR006694">
    <property type="entry name" value="Fatty_acid_hydroxylase"/>
</dbReference>
<dbReference type="OrthoDB" id="9770329at2"/>
<name>A0A330GFX0_9HYPH</name>
<gene>
    <name evidence="7" type="ORF">DPM35_30915</name>
</gene>
<keyword evidence="8" id="KW-1185">Reference proteome</keyword>
<comment type="subcellular location">
    <subcellularLocation>
        <location evidence="1">Membrane</location>
    </subcellularLocation>
</comment>
<proteinExistence type="predicted"/>
<dbReference type="GO" id="GO:0016491">
    <property type="term" value="F:oxidoreductase activity"/>
    <property type="evidence" value="ECO:0007669"/>
    <property type="project" value="InterPro"/>
</dbReference>
<evidence type="ECO:0000256" key="4">
    <source>
        <dbReference type="ARBA" id="ARBA00023136"/>
    </source>
</evidence>
<comment type="caution">
    <text evidence="7">The sequence shown here is derived from an EMBL/GenBank/DDBJ whole genome shotgun (WGS) entry which is preliminary data.</text>
</comment>